<dbReference type="EMBL" id="DTGG01000047">
    <property type="protein sequence ID" value="HFZ08776.1"/>
    <property type="molecule type" value="Genomic_DNA"/>
</dbReference>
<dbReference type="PANTHER" id="PTHR30012:SF0">
    <property type="entry name" value="TYPE II SECRETION SYSTEM PROTEIN F-RELATED"/>
    <property type="match status" value="1"/>
</dbReference>
<sequence length="398" mass="44102">MATFIYQAKNEKGQIVSGTVEAENERTATQVLWENKLKVISLSPKPVLPAFSFLGRVKVVDKAIFARQLSTMVSAGIHLTAALNVCVNQTRNKRLQDVLGDVIKDVEAGYSLSSAMAKHPDVFDRVFVSVVRAGETTGKLDLALLSLADRLEKDAAFRGKVRGALIYPAFIFTVLIAVGALMMIKVVPQLKDIFKESNAQLPWATRAVIWTSNFLAAGWWWVLLGIILAVVAFRFYIKTEKGMQWWNNVLISFPIFGGINRDIIMARFTRTFTLLIKTGIPILDALNALADVMDNEVYKRSLYKIAREVERGIPLSVPLAKDKNFPPIIAQMVGVGEQSGSLDQILDRMGVFYENSVDEKTKTMGSLIEPIIIVILGVGVGILIFAILMPIYQLAQIQ</sequence>
<gene>
    <name evidence="10" type="ORF">ENV41_01420</name>
</gene>
<keyword evidence="4" id="KW-0997">Cell inner membrane</keyword>
<dbReference type="Pfam" id="PF00482">
    <property type="entry name" value="T2SSF"/>
    <property type="match status" value="2"/>
</dbReference>
<evidence type="ECO:0000313" key="10">
    <source>
        <dbReference type="EMBL" id="HFZ08776.1"/>
    </source>
</evidence>
<evidence type="ECO:0000256" key="8">
    <source>
        <dbReference type="SAM" id="Phobius"/>
    </source>
</evidence>
<feature type="transmembrane region" description="Helical" evidence="8">
    <location>
        <begin position="218"/>
        <end position="237"/>
    </location>
</feature>
<comment type="caution">
    <text evidence="10">The sequence shown here is derived from an EMBL/GenBank/DDBJ whole genome shotgun (WGS) entry which is preliminary data.</text>
</comment>
<keyword evidence="7 8" id="KW-0472">Membrane</keyword>
<organism evidence="10">
    <name type="scientific">candidate division CPR3 bacterium</name>
    <dbReference type="NCBI Taxonomy" id="2268181"/>
    <lineage>
        <taxon>Bacteria</taxon>
        <taxon>Bacteria division CPR3</taxon>
    </lineage>
</organism>
<feature type="transmembrane region" description="Helical" evidence="8">
    <location>
        <begin position="371"/>
        <end position="392"/>
    </location>
</feature>
<dbReference type="GO" id="GO:0015628">
    <property type="term" value="P:protein secretion by the type II secretion system"/>
    <property type="evidence" value="ECO:0007669"/>
    <property type="project" value="TreeGrafter"/>
</dbReference>
<comment type="subcellular location">
    <subcellularLocation>
        <location evidence="1">Cell inner membrane</location>
        <topology evidence="1">Multi-pass membrane protein</topology>
    </subcellularLocation>
</comment>
<accession>A0A7V3J9E1</accession>
<feature type="domain" description="Type II secretion system protein GspF" evidence="9">
    <location>
        <begin position="65"/>
        <end position="188"/>
    </location>
</feature>
<dbReference type="Gene3D" id="1.20.81.30">
    <property type="entry name" value="Type II secretion system (T2SS), domain F"/>
    <property type="match status" value="2"/>
</dbReference>
<dbReference type="PRINTS" id="PR00812">
    <property type="entry name" value="BCTERIALGSPF"/>
</dbReference>
<dbReference type="InterPro" id="IPR042094">
    <property type="entry name" value="T2SS_GspF_sf"/>
</dbReference>
<dbReference type="FunFam" id="1.20.81.30:FF:000001">
    <property type="entry name" value="Type II secretion system protein F"/>
    <property type="match status" value="2"/>
</dbReference>
<evidence type="ECO:0000256" key="1">
    <source>
        <dbReference type="ARBA" id="ARBA00004429"/>
    </source>
</evidence>
<evidence type="ECO:0000259" key="9">
    <source>
        <dbReference type="Pfam" id="PF00482"/>
    </source>
</evidence>
<evidence type="ECO:0000256" key="2">
    <source>
        <dbReference type="ARBA" id="ARBA00005745"/>
    </source>
</evidence>
<dbReference type="AlphaFoldDB" id="A0A7V3J9E1"/>
<name>A0A7V3J9E1_UNCC3</name>
<dbReference type="InterPro" id="IPR018076">
    <property type="entry name" value="T2SS_GspF_dom"/>
</dbReference>
<evidence type="ECO:0000256" key="3">
    <source>
        <dbReference type="ARBA" id="ARBA00022475"/>
    </source>
</evidence>
<evidence type="ECO:0000256" key="4">
    <source>
        <dbReference type="ARBA" id="ARBA00022519"/>
    </source>
</evidence>
<comment type="similarity">
    <text evidence="2">Belongs to the GSP F family.</text>
</comment>
<proteinExistence type="inferred from homology"/>
<feature type="transmembrane region" description="Helical" evidence="8">
    <location>
        <begin position="165"/>
        <end position="184"/>
    </location>
</feature>
<keyword evidence="3" id="KW-1003">Cell membrane</keyword>
<reference evidence="10" key="1">
    <citation type="journal article" date="2020" name="mSystems">
        <title>Genome- and Community-Level Interaction Insights into Carbon Utilization and Element Cycling Functions of Hydrothermarchaeota in Hydrothermal Sediment.</title>
        <authorList>
            <person name="Zhou Z."/>
            <person name="Liu Y."/>
            <person name="Xu W."/>
            <person name="Pan J."/>
            <person name="Luo Z.H."/>
            <person name="Li M."/>
        </authorList>
    </citation>
    <scope>NUCLEOTIDE SEQUENCE [LARGE SCALE GENOMIC DNA]</scope>
    <source>
        <strain evidence="10">SpSt-757</strain>
    </source>
</reference>
<feature type="domain" description="Type II secretion system protein GspF" evidence="9">
    <location>
        <begin position="268"/>
        <end position="390"/>
    </location>
</feature>
<dbReference type="GO" id="GO:0005886">
    <property type="term" value="C:plasma membrane"/>
    <property type="evidence" value="ECO:0007669"/>
    <property type="project" value="UniProtKB-SubCell"/>
</dbReference>
<keyword evidence="6 8" id="KW-1133">Transmembrane helix</keyword>
<evidence type="ECO:0000256" key="6">
    <source>
        <dbReference type="ARBA" id="ARBA00022989"/>
    </source>
</evidence>
<protein>
    <submittedName>
        <fullName evidence="10">Type II secretion system F family protein</fullName>
    </submittedName>
</protein>
<evidence type="ECO:0000256" key="7">
    <source>
        <dbReference type="ARBA" id="ARBA00023136"/>
    </source>
</evidence>
<dbReference type="InterPro" id="IPR003004">
    <property type="entry name" value="GspF/PilC"/>
</dbReference>
<evidence type="ECO:0000256" key="5">
    <source>
        <dbReference type="ARBA" id="ARBA00022692"/>
    </source>
</evidence>
<keyword evidence="5 8" id="KW-0812">Transmembrane</keyword>
<dbReference type="PANTHER" id="PTHR30012">
    <property type="entry name" value="GENERAL SECRETION PATHWAY PROTEIN"/>
    <property type="match status" value="1"/>
</dbReference>